<dbReference type="PANTHER" id="PTHR43065">
    <property type="entry name" value="SENSOR HISTIDINE KINASE"/>
    <property type="match status" value="1"/>
</dbReference>
<evidence type="ECO:0000256" key="6">
    <source>
        <dbReference type="ARBA" id="ARBA00022840"/>
    </source>
</evidence>
<keyword evidence="3" id="KW-0808">Transferase</keyword>
<dbReference type="InterPro" id="IPR003594">
    <property type="entry name" value="HATPase_dom"/>
</dbReference>
<keyword evidence="8" id="KW-1133">Transmembrane helix</keyword>
<dbReference type="GO" id="GO:0005524">
    <property type="term" value="F:ATP binding"/>
    <property type="evidence" value="ECO:0007669"/>
    <property type="project" value="UniProtKB-KW"/>
</dbReference>
<keyword evidence="8" id="KW-0812">Transmembrane</keyword>
<dbReference type="EMBL" id="SHMG01000011">
    <property type="protein sequence ID" value="TAA38815.1"/>
    <property type="molecule type" value="Genomic_DNA"/>
</dbReference>
<gene>
    <name evidence="10" type="ORF">EA655_15565</name>
</gene>
<keyword evidence="4" id="KW-0547">Nucleotide-binding</keyword>
<keyword evidence="8" id="KW-0472">Membrane</keyword>
<keyword evidence="5" id="KW-0418">Kinase</keyword>
<evidence type="ECO:0000313" key="10">
    <source>
        <dbReference type="EMBL" id="TAA38815.1"/>
    </source>
</evidence>
<dbReference type="OrthoDB" id="9770473at2"/>
<evidence type="ECO:0000256" key="7">
    <source>
        <dbReference type="ARBA" id="ARBA00023012"/>
    </source>
</evidence>
<dbReference type="Gene3D" id="1.10.287.130">
    <property type="match status" value="1"/>
</dbReference>
<evidence type="ECO:0000256" key="1">
    <source>
        <dbReference type="ARBA" id="ARBA00000085"/>
    </source>
</evidence>
<feature type="transmembrane region" description="Helical" evidence="8">
    <location>
        <begin position="98"/>
        <end position="116"/>
    </location>
</feature>
<dbReference type="InterPro" id="IPR004358">
    <property type="entry name" value="Sig_transdc_His_kin-like_C"/>
</dbReference>
<protein>
    <recommendedName>
        <fullName evidence="2">histidine kinase</fullName>
        <ecNumber evidence="2">2.7.13.3</ecNumber>
    </recommendedName>
</protein>
<dbReference type="PANTHER" id="PTHR43065:SF46">
    <property type="entry name" value="C4-DICARBOXYLATE TRANSPORT SENSOR PROTEIN DCTB"/>
    <property type="match status" value="1"/>
</dbReference>
<feature type="domain" description="Histidine kinase" evidence="9">
    <location>
        <begin position="253"/>
        <end position="464"/>
    </location>
</feature>
<keyword evidence="6" id="KW-0067">ATP-binding</keyword>
<comment type="caution">
    <text evidence="10">The sequence shown here is derived from an EMBL/GenBank/DDBJ whole genome shotgun (WGS) entry which is preliminary data.</text>
</comment>
<evidence type="ECO:0000259" key="9">
    <source>
        <dbReference type="PROSITE" id="PS50109"/>
    </source>
</evidence>
<dbReference type="SUPFAM" id="SSF55874">
    <property type="entry name" value="ATPase domain of HSP90 chaperone/DNA topoisomerase II/histidine kinase"/>
    <property type="match status" value="1"/>
</dbReference>
<evidence type="ECO:0000256" key="4">
    <source>
        <dbReference type="ARBA" id="ARBA00022741"/>
    </source>
</evidence>
<feature type="transmembrane region" description="Helical" evidence="8">
    <location>
        <begin position="39"/>
        <end position="59"/>
    </location>
</feature>
<dbReference type="EC" id="2.7.13.3" evidence="2"/>
<dbReference type="InterPro" id="IPR005467">
    <property type="entry name" value="His_kinase_dom"/>
</dbReference>
<dbReference type="Pfam" id="PF02518">
    <property type="entry name" value="HATPase_c"/>
    <property type="match status" value="1"/>
</dbReference>
<evidence type="ECO:0000256" key="5">
    <source>
        <dbReference type="ARBA" id="ARBA00022777"/>
    </source>
</evidence>
<dbReference type="PRINTS" id="PR00344">
    <property type="entry name" value="BCTRLSENSOR"/>
</dbReference>
<dbReference type="RefSeq" id="WP_130535408.1">
    <property type="nucleotide sequence ID" value="NZ_SHMG01000011.1"/>
</dbReference>
<dbReference type="SMART" id="SM00387">
    <property type="entry name" value="HATPase_c"/>
    <property type="match status" value="1"/>
</dbReference>
<dbReference type="GO" id="GO:0000155">
    <property type="term" value="F:phosphorelay sensor kinase activity"/>
    <property type="evidence" value="ECO:0007669"/>
    <property type="project" value="InterPro"/>
</dbReference>
<dbReference type="Proteomes" id="UP000294164">
    <property type="component" value="Unassembled WGS sequence"/>
</dbReference>
<dbReference type="SUPFAM" id="SSF47384">
    <property type="entry name" value="Homodimeric domain of signal transducing histidine kinase"/>
    <property type="match status" value="1"/>
</dbReference>
<evidence type="ECO:0000256" key="8">
    <source>
        <dbReference type="SAM" id="Phobius"/>
    </source>
</evidence>
<keyword evidence="7" id="KW-0902">Two-component regulatory system</keyword>
<evidence type="ECO:0000313" key="11">
    <source>
        <dbReference type="Proteomes" id="UP000294164"/>
    </source>
</evidence>
<dbReference type="InterPro" id="IPR036097">
    <property type="entry name" value="HisK_dim/P_sf"/>
</dbReference>
<evidence type="ECO:0000256" key="3">
    <source>
        <dbReference type="ARBA" id="ARBA00022679"/>
    </source>
</evidence>
<comment type="catalytic activity">
    <reaction evidence="1">
        <text>ATP + protein L-histidine = ADP + protein N-phospho-L-histidine.</text>
        <dbReference type="EC" id="2.7.13.3"/>
    </reaction>
</comment>
<reference evidence="10 11" key="1">
    <citation type="submission" date="2019-02" db="EMBL/GenBank/DDBJ databases">
        <title>WGS of Pseudoxanthomonas species novum from clinical isolates.</title>
        <authorList>
            <person name="Bernier A.-M."/>
            <person name="Bernard K."/>
            <person name="Vachon A."/>
        </authorList>
    </citation>
    <scope>NUCLEOTIDE SEQUENCE [LARGE SCALE GENOMIC DNA]</scope>
    <source>
        <strain evidence="10 11">NML130969</strain>
    </source>
</reference>
<evidence type="ECO:0000256" key="2">
    <source>
        <dbReference type="ARBA" id="ARBA00012438"/>
    </source>
</evidence>
<dbReference type="Gene3D" id="3.30.565.10">
    <property type="entry name" value="Histidine kinase-like ATPase, C-terminal domain"/>
    <property type="match status" value="1"/>
</dbReference>
<dbReference type="InterPro" id="IPR036890">
    <property type="entry name" value="HATPase_C_sf"/>
</dbReference>
<accession>A0A4Q8M254</accession>
<sequence>MLNPQGPSVRSWPAVIRTWLTDIDIPDPVDRRNAPVLQLLLLLIGLIASFNPVLFLVTSLLDHRQIPAEKILVVIAMLIVGAVSWISFLTIRAGRLRLAVKIFVAALLIALTIIYSRIGVQYLTNEPLALLPLGIAGLVLGRQALWSVFASLTAICVISIGMELVRIAAPGSSDAVPLAGMGLNAVGTFLLIALVLDRTVTALRESLAESNSHRRELADALSRLHTEMAERERAQARLVHAQKMEVTGRLASGIAHDFGNIISIIAGFASRRHVLADRGVDALVNALKNIEMASQRADIISRRLLNFSRRQDTSATRFDAGGMLLELKPMIRQLFPSRVDIAVDAESRPALVYLDRAQFELAIFNIASNARDALVGEGLFTILCRCSADGETVQIELADTGLGIPPAVLPHIFDAFYTTKPIGQGTGLGLSITRDMIEQAGGSIRAESTPGAGTRFLITLPAQQAETECRKTQH</sequence>
<dbReference type="PROSITE" id="PS50109">
    <property type="entry name" value="HIS_KIN"/>
    <property type="match status" value="1"/>
</dbReference>
<proteinExistence type="predicted"/>
<feature type="transmembrane region" description="Helical" evidence="8">
    <location>
        <begin position="71"/>
        <end position="91"/>
    </location>
</feature>
<feature type="transmembrane region" description="Helical" evidence="8">
    <location>
        <begin position="175"/>
        <end position="196"/>
    </location>
</feature>
<name>A0A4Q8M254_9GAMM</name>
<organism evidence="10 11">
    <name type="scientific">Pseudoxanthomonas winnipegensis</name>
    <dbReference type="NCBI Taxonomy" id="2480810"/>
    <lineage>
        <taxon>Bacteria</taxon>
        <taxon>Pseudomonadati</taxon>
        <taxon>Pseudomonadota</taxon>
        <taxon>Gammaproteobacteria</taxon>
        <taxon>Lysobacterales</taxon>
        <taxon>Lysobacteraceae</taxon>
        <taxon>Pseudoxanthomonas</taxon>
    </lineage>
</organism>
<dbReference type="AlphaFoldDB" id="A0A4Q8M254"/>
<feature type="transmembrane region" description="Helical" evidence="8">
    <location>
        <begin position="148"/>
        <end position="169"/>
    </location>
</feature>